<reference evidence="2" key="1">
    <citation type="submission" date="2018-01" db="EMBL/GenBank/DDBJ databases">
        <title>An insight into the sialome of Amazonian anophelines.</title>
        <authorList>
            <person name="Ribeiro J.M."/>
            <person name="Scarpassa V."/>
            <person name="Calvo E."/>
        </authorList>
    </citation>
    <scope>NUCLEOTIDE SEQUENCE</scope>
    <source>
        <tissue evidence="2">Salivary glands</tissue>
    </source>
</reference>
<feature type="chain" id="PRO_5014805051" evidence="1">
    <location>
        <begin position="32"/>
        <end position="130"/>
    </location>
</feature>
<name>A0A2M4B1U5_9DIPT</name>
<dbReference type="EMBL" id="GGFK01013710">
    <property type="protein sequence ID" value="MBW47031.1"/>
    <property type="molecule type" value="Transcribed_RNA"/>
</dbReference>
<keyword evidence="1" id="KW-0732">Signal</keyword>
<accession>A0A2M4B1U5</accession>
<dbReference type="AlphaFoldDB" id="A0A2M4B1U5"/>
<proteinExistence type="predicted"/>
<protein>
    <submittedName>
        <fullName evidence="2">Putative secreted protein</fullName>
    </submittedName>
</protein>
<sequence length="130" mass="14470">MMIHAAPLSLLRISAMKICVCVCRPVDRTNGSPIDALSVNHAKTEKSNSNPKMAYGRNTLPLHVLREKVRKKRTLNQSRQVSRYLSIFNLSTTLSLPTNRPTNSCHYLLLLLCTPPETALLGFIPRGLSS</sequence>
<evidence type="ECO:0000256" key="1">
    <source>
        <dbReference type="SAM" id="SignalP"/>
    </source>
</evidence>
<evidence type="ECO:0000313" key="2">
    <source>
        <dbReference type="EMBL" id="MBW47031.1"/>
    </source>
</evidence>
<feature type="signal peptide" evidence="1">
    <location>
        <begin position="1"/>
        <end position="31"/>
    </location>
</feature>
<organism evidence="2">
    <name type="scientific">Anopheles triannulatus</name>
    <dbReference type="NCBI Taxonomy" id="58253"/>
    <lineage>
        <taxon>Eukaryota</taxon>
        <taxon>Metazoa</taxon>
        <taxon>Ecdysozoa</taxon>
        <taxon>Arthropoda</taxon>
        <taxon>Hexapoda</taxon>
        <taxon>Insecta</taxon>
        <taxon>Pterygota</taxon>
        <taxon>Neoptera</taxon>
        <taxon>Endopterygota</taxon>
        <taxon>Diptera</taxon>
        <taxon>Nematocera</taxon>
        <taxon>Culicoidea</taxon>
        <taxon>Culicidae</taxon>
        <taxon>Anophelinae</taxon>
        <taxon>Anopheles</taxon>
    </lineage>
</organism>